<dbReference type="EMBL" id="DS022258">
    <property type="protein sequence ID" value="EWG52826.1"/>
    <property type="molecule type" value="Genomic_DNA"/>
</dbReference>
<keyword evidence="2" id="KW-1185">Reference proteome</keyword>
<gene>
    <name evidence="1" type="ORF">FVEG_17028</name>
</gene>
<name>W7MP12_GIBM7</name>
<reference evidence="1 2" key="1">
    <citation type="journal article" date="2010" name="Nature">
        <title>Comparative genomics reveals mobile pathogenicity chromosomes in Fusarium.</title>
        <authorList>
            <person name="Ma L.J."/>
            <person name="van der Does H.C."/>
            <person name="Borkovich K.A."/>
            <person name="Coleman J.J."/>
            <person name="Daboussi M.J."/>
            <person name="Di Pietro A."/>
            <person name="Dufresne M."/>
            <person name="Freitag M."/>
            <person name="Grabherr M."/>
            <person name="Henrissat B."/>
            <person name="Houterman P.M."/>
            <person name="Kang S."/>
            <person name="Shim W.B."/>
            <person name="Woloshuk C."/>
            <person name="Xie X."/>
            <person name="Xu J.R."/>
            <person name="Antoniw J."/>
            <person name="Baker S.E."/>
            <person name="Bluhm B.H."/>
            <person name="Breakspear A."/>
            <person name="Brown D.W."/>
            <person name="Butchko R.A."/>
            <person name="Chapman S."/>
            <person name="Coulson R."/>
            <person name="Coutinho P.M."/>
            <person name="Danchin E.G."/>
            <person name="Diener A."/>
            <person name="Gale L.R."/>
            <person name="Gardiner D.M."/>
            <person name="Goff S."/>
            <person name="Hammond-Kosack K.E."/>
            <person name="Hilburn K."/>
            <person name="Hua-Van A."/>
            <person name="Jonkers W."/>
            <person name="Kazan K."/>
            <person name="Kodira C.D."/>
            <person name="Koehrsen M."/>
            <person name="Kumar L."/>
            <person name="Lee Y.H."/>
            <person name="Li L."/>
            <person name="Manners J.M."/>
            <person name="Miranda-Saavedra D."/>
            <person name="Mukherjee M."/>
            <person name="Park G."/>
            <person name="Park J."/>
            <person name="Park S.Y."/>
            <person name="Proctor R.H."/>
            <person name="Regev A."/>
            <person name="Ruiz-Roldan M.C."/>
            <person name="Sain D."/>
            <person name="Sakthikumar S."/>
            <person name="Sykes S."/>
            <person name="Schwartz D.C."/>
            <person name="Turgeon B.G."/>
            <person name="Wapinski I."/>
            <person name="Yoder O."/>
            <person name="Young S."/>
            <person name="Zeng Q."/>
            <person name="Zhou S."/>
            <person name="Galagan J."/>
            <person name="Cuomo C.A."/>
            <person name="Kistler H.C."/>
            <person name="Rep M."/>
        </authorList>
    </citation>
    <scope>NUCLEOTIDE SEQUENCE [LARGE SCALE GENOMIC DNA]</scope>
    <source>
        <strain evidence="2">M3125 / FGSC 7600</strain>
    </source>
</reference>
<dbReference type="EMBL" id="CM000584">
    <property type="protein sequence ID" value="EWG52826.1"/>
    <property type="molecule type" value="Genomic_DNA"/>
</dbReference>
<evidence type="ECO:0000313" key="2">
    <source>
        <dbReference type="Proteomes" id="UP000009096"/>
    </source>
</evidence>
<proteinExistence type="predicted"/>
<protein>
    <submittedName>
        <fullName evidence="1">Uncharacterized protein</fullName>
    </submittedName>
</protein>
<sequence>MLHRRRQPNSQHRLTHAKVPKNIPQAQNYHQATLILARQPLRCSNNNNTVSPKIQRFMACFIATFHKVAETCLTNTDNWLKQRVRETWTLPPIVTLSGLPLVPASNHLSHSTSGLLGCPVNSEAGGAAKGRDHCLV</sequence>
<accession>W7MP12</accession>
<dbReference type="VEuPathDB" id="FungiDB:FVEG_17028"/>
<dbReference type="AlphaFoldDB" id="W7MP12"/>
<organism evidence="1 2">
    <name type="scientific">Gibberella moniliformis (strain M3125 / FGSC 7600)</name>
    <name type="common">Maize ear and stalk rot fungus</name>
    <name type="synonym">Fusarium verticillioides</name>
    <dbReference type="NCBI Taxonomy" id="334819"/>
    <lineage>
        <taxon>Eukaryota</taxon>
        <taxon>Fungi</taxon>
        <taxon>Dikarya</taxon>
        <taxon>Ascomycota</taxon>
        <taxon>Pezizomycotina</taxon>
        <taxon>Sordariomycetes</taxon>
        <taxon>Hypocreomycetidae</taxon>
        <taxon>Hypocreales</taxon>
        <taxon>Nectriaceae</taxon>
        <taxon>Fusarium</taxon>
        <taxon>Fusarium fujikuroi species complex</taxon>
    </lineage>
</organism>
<dbReference type="RefSeq" id="XP_018759017.1">
    <property type="nucleotide sequence ID" value="XM_018906268.1"/>
</dbReference>
<dbReference type="Proteomes" id="UP000009096">
    <property type="component" value="Chromosome 7"/>
</dbReference>
<evidence type="ECO:0000313" key="1">
    <source>
        <dbReference type="EMBL" id="EWG52826.1"/>
    </source>
</evidence>
<dbReference type="GeneID" id="30073904"/>
<dbReference type="KEGG" id="fvr:FVEG_17028"/>